<keyword evidence="2" id="KW-1185">Reference proteome</keyword>
<evidence type="ECO:0000313" key="1">
    <source>
        <dbReference type="EMBL" id="AZQ64934.1"/>
    </source>
</evidence>
<sequence length="397" mass="44422">MEKIALMPFETSMAIMEEPGVTSITFFEGNIQLIGKKIKDRFQEIINANPWLSGRIIRQNKKSSLQFSNSPDIEPLYHPDITNISVSDEMSYEEITNAVKSCIVHKGRHLINKLHPLTLLSIIPDKENPTEKFALILSISHVIADGFTYYSILNMFSDEATVEALNANRKLEISKQIPHYIGEDLYKFTNSISLGINSLKGLVFGKKVHCFAYYVDTQKVNAIKSDLPSNIPFVSTNDILQSSISKAVDARLSMMAINFRNRIEGITSNDAGNYEAGLFFDKVNYYKPQNIRSALNSGVPMKTTSNGVPRFLETLGSKFTEVTNWASFAKGISIDGTKQKIHIPIYDLNLIPFDCAIIFKPTADKTAVMFLSKTLSKSHVLAQCEVSEPVDNVIFND</sequence>
<dbReference type="KEGG" id="fll:EI427_22165"/>
<dbReference type="OrthoDB" id="1156080at2"/>
<evidence type="ECO:0000313" key="2">
    <source>
        <dbReference type="Proteomes" id="UP000267268"/>
    </source>
</evidence>
<organism evidence="1 2">
    <name type="scientific">Flammeovirga pectinis</name>
    <dbReference type="NCBI Taxonomy" id="2494373"/>
    <lineage>
        <taxon>Bacteria</taxon>
        <taxon>Pseudomonadati</taxon>
        <taxon>Bacteroidota</taxon>
        <taxon>Cytophagia</taxon>
        <taxon>Cytophagales</taxon>
        <taxon>Flammeovirgaceae</taxon>
        <taxon>Flammeovirga</taxon>
    </lineage>
</organism>
<dbReference type="Proteomes" id="UP000267268">
    <property type="component" value="Chromosome 2"/>
</dbReference>
<dbReference type="AlphaFoldDB" id="A0A3Q9FQS9"/>
<name>A0A3Q9FQS9_9BACT</name>
<evidence type="ECO:0008006" key="3">
    <source>
        <dbReference type="Google" id="ProtNLM"/>
    </source>
</evidence>
<reference evidence="1 2" key="1">
    <citation type="submission" date="2018-12" db="EMBL/GenBank/DDBJ databases">
        <title>Flammeovirga pectinis sp. nov., isolated from the gut of the Korean scallop, Patinopecten yessoensis.</title>
        <authorList>
            <person name="Bae J.-W."/>
            <person name="Jeong Y.-S."/>
            <person name="Kang W."/>
        </authorList>
    </citation>
    <scope>NUCLEOTIDE SEQUENCE [LARGE SCALE GENOMIC DNA]</scope>
    <source>
        <strain evidence="1 2">L12M1</strain>
    </source>
</reference>
<accession>A0A3Q9FQS9</accession>
<dbReference type="RefSeq" id="WP_126619146.1">
    <property type="nucleotide sequence ID" value="NZ_CP034563.1"/>
</dbReference>
<dbReference type="EMBL" id="CP034563">
    <property type="protein sequence ID" value="AZQ64934.1"/>
    <property type="molecule type" value="Genomic_DNA"/>
</dbReference>
<proteinExistence type="predicted"/>
<protein>
    <recommendedName>
        <fullName evidence="3">Condensation domain-containing protein</fullName>
    </recommendedName>
</protein>
<gene>
    <name evidence="1" type="ORF">EI427_22165</name>
</gene>